<keyword evidence="3" id="KW-0804">Transcription</keyword>
<comment type="caution">
    <text evidence="7">The sequence shown here is derived from an EMBL/GenBank/DDBJ whole genome shotgun (WGS) entry which is preliminary data.</text>
</comment>
<dbReference type="Gene3D" id="1.10.10.60">
    <property type="entry name" value="Homeodomain-like"/>
    <property type="match status" value="3"/>
</dbReference>
<feature type="domain" description="HTH myb-type" evidence="6">
    <location>
        <begin position="68"/>
        <end position="123"/>
    </location>
</feature>
<gene>
    <name evidence="7" type="ORF">M9Y10_031845</name>
</gene>
<feature type="domain" description="Myb-like" evidence="5">
    <location>
        <begin position="16"/>
        <end position="67"/>
    </location>
</feature>
<keyword evidence="4" id="KW-0539">Nucleus</keyword>
<dbReference type="InterPro" id="IPR009057">
    <property type="entry name" value="Homeodomain-like_sf"/>
</dbReference>
<dbReference type="SUPFAM" id="SSF46689">
    <property type="entry name" value="Homeodomain-like"/>
    <property type="match status" value="2"/>
</dbReference>
<dbReference type="InterPro" id="IPR001005">
    <property type="entry name" value="SANT/Myb"/>
</dbReference>
<dbReference type="PROSITE" id="PS51294">
    <property type="entry name" value="HTH_MYB"/>
    <property type="match status" value="3"/>
</dbReference>
<dbReference type="Pfam" id="PF13921">
    <property type="entry name" value="Myb_DNA-bind_6"/>
    <property type="match status" value="1"/>
</dbReference>
<name>A0ABR2GZX8_9EUKA</name>
<keyword evidence="1" id="KW-0805">Transcription regulation</keyword>
<dbReference type="SMART" id="SM00717">
    <property type="entry name" value="SANT"/>
    <property type="match status" value="3"/>
</dbReference>
<dbReference type="PANTHER" id="PTHR46621:SF1">
    <property type="entry name" value="SNRNA-ACTIVATING PROTEIN COMPLEX SUBUNIT 4"/>
    <property type="match status" value="1"/>
</dbReference>
<evidence type="ECO:0008006" key="9">
    <source>
        <dbReference type="Google" id="ProtNLM"/>
    </source>
</evidence>
<evidence type="ECO:0000313" key="8">
    <source>
        <dbReference type="Proteomes" id="UP001470230"/>
    </source>
</evidence>
<evidence type="ECO:0000259" key="5">
    <source>
        <dbReference type="PROSITE" id="PS50090"/>
    </source>
</evidence>
<accession>A0ABR2GZX8</accession>
<evidence type="ECO:0000313" key="7">
    <source>
        <dbReference type="EMBL" id="KAK8839489.1"/>
    </source>
</evidence>
<evidence type="ECO:0000256" key="2">
    <source>
        <dbReference type="ARBA" id="ARBA00023125"/>
    </source>
</evidence>
<sequence>MEEIALAPTRIRKIEKRVARSSTWTTEEDEKLTRLVQNSGQASWSILATYFPNKTAAQLAGRWEKVIDPQLIKGSWTREEDEEIIKYVQMHGDKDWAKLALILKGRTGKQCRERYKNHLDTNVKRTQWTQEEDDLLVELHEKYGNKWTKISSFFDGRTDNCIKNRWNSTVKKRIERMQNGEPLVKKRGRKPKSTDMTHITILPEPLEIKNKIPSLSVKELDSESCDNYSSCSSPFTTTRYSKPLFPQIELIPITSAFILKQESGRIRIPSLTQNRIDLEKMLNDLA</sequence>
<evidence type="ECO:0000256" key="3">
    <source>
        <dbReference type="ARBA" id="ARBA00023163"/>
    </source>
</evidence>
<proteinExistence type="predicted"/>
<keyword evidence="2" id="KW-0238">DNA-binding</keyword>
<organism evidence="7 8">
    <name type="scientific">Tritrichomonas musculus</name>
    <dbReference type="NCBI Taxonomy" id="1915356"/>
    <lineage>
        <taxon>Eukaryota</taxon>
        <taxon>Metamonada</taxon>
        <taxon>Parabasalia</taxon>
        <taxon>Tritrichomonadida</taxon>
        <taxon>Tritrichomonadidae</taxon>
        <taxon>Tritrichomonas</taxon>
    </lineage>
</organism>
<dbReference type="InterPro" id="IPR017930">
    <property type="entry name" value="Myb_dom"/>
</dbReference>
<feature type="domain" description="Myb-like" evidence="5">
    <location>
        <begin position="68"/>
        <end position="119"/>
    </location>
</feature>
<dbReference type="CDD" id="cd00167">
    <property type="entry name" value="SANT"/>
    <property type="match status" value="3"/>
</dbReference>
<feature type="domain" description="Myb-like" evidence="5">
    <location>
        <begin position="120"/>
        <end position="170"/>
    </location>
</feature>
<feature type="domain" description="HTH myb-type" evidence="6">
    <location>
        <begin position="124"/>
        <end position="174"/>
    </location>
</feature>
<dbReference type="PROSITE" id="PS50090">
    <property type="entry name" value="MYB_LIKE"/>
    <property type="match status" value="3"/>
</dbReference>
<reference evidence="7 8" key="1">
    <citation type="submission" date="2024-04" db="EMBL/GenBank/DDBJ databases">
        <title>Tritrichomonas musculus Genome.</title>
        <authorList>
            <person name="Alves-Ferreira E."/>
            <person name="Grigg M."/>
            <person name="Lorenzi H."/>
            <person name="Galac M."/>
        </authorList>
    </citation>
    <scope>NUCLEOTIDE SEQUENCE [LARGE SCALE GENOMIC DNA]</scope>
    <source>
        <strain evidence="7 8">EAF2021</strain>
    </source>
</reference>
<evidence type="ECO:0000259" key="6">
    <source>
        <dbReference type="PROSITE" id="PS51294"/>
    </source>
</evidence>
<keyword evidence="8" id="KW-1185">Reference proteome</keyword>
<dbReference type="Pfam" id="PF00249">
    <property type="entry name" value="Myb_DNA-binding"/>
    <property type="match status" value="1"/>
</dbReference>
<dbReference type="EMBL" id="JAPFFF010000051">
    <property type="protein sequence ID" value="KAK8839489.1"/>
    <property type="molecule type" value="Genomic_DNA"/>
</dbReference>
<protein>
    <recommendedName>
        <fullName evidence="9">Myb-like DNA-binding domain containing protein</fullName>
    </recommendedName>
</protein>
<feature type="domain" description="HTH myb-type" evidence="6">
    <location>
        <begin position="16"/>
        <end position="67"/>
    </location>
</feature>
<dbReference type="PANTHER" id="PTHR46621">
    <property type="entry name" value="SNRNA-ACTIVATING PROTEIN COMPLEX SUBUNIT 4"/>
    <property type="match status" value="1"/>
</dbReference>
<dbReference type="Proteomes" id="UP001470230">
    <property type="component" value="Unassembled WGS sequence"/>
</dbReference>
<evidence type="ECO:0000256" key="1">
    <source>
        <dbReference type="ARBA" id="ARBA00023015"/>
    </source>
</evidence>
<evidence type="ECO:0000256" key="4">
    <source>
        <dbReference type="ARBA" id="ARBA00023242"/>
    </source>
</evidence>
<dbReference type="InterPro" id="IPR051575">
    <property type="entry name" value="Myb-like_DNA-bd"/>
</dbReference>